<protein>
    <submittedName>
        <fullName evidence="2">PaaD-like protein (DUF59) involved in Fe-S cluster assembly</fullName>
    </submittedName>
</protein>
<keyword evidence="3" id="KW-1185">Reference proteome</keyword>
<dbReference type="Pfam" id="PF01883">
    <property type="entry name" value="FeS_assembly_P"/>
    <property type="match status" value="1"/>
</dbReference>
<dbReference type="Gene3D" id="3.30.300.130">
    <property type="entry name" value="Fe-S cluster assembly (FSCA)"/>
    <property type="match status" value="1"/>
</dbReference>
<dbReference type="PANTHER" id="PTHR42831">
    <property type="entry name" value="FE-S PROTEIN MATURATION AUXILIARY FACTOR YITW"/>
    <property type="match status" value="1"/>
</dbReference>
<accession>A0A0C4Y8B0</accession>
<evidence type="ECO:0000313" key="2">
    <source>
        <dbReference type="EMBL" id="AJG19178.1"/>
    </source>
</evidence>
<reference evidence="2 3" key="1">
    <citation type="journal article" date="2015" name="Genome Announc.">
        <title>Complete Genome Sequence of Cupriavidus basilensis 4G11, Isolated from the Oak Ridge Field Research Center Site.</title>
        <authorList>
            <person name="Ray J."/>
            <person name="Waters R.J."/>
            <person name="Skerker J.M."/>
            <person name="Kuehl J.V."/>
            <person name="Price M.N."/>
            <person name="Huang J."/>
            <person name="Chakraborty R."/>
            <person name="Arkin A.P."/>
            <person name="Deutschbauer A."/>
        </authorList>
    </citation>
    <scope>NUCLEOTIDE SEQUENCE [LARGE SCALE GENOMIC DNA]</scope>
    <source>
        <strain evidence="2">4G11</strain>
    </source>
</reference>
<dbReference type="EMBL" id="CP010536">
    <property type="protein sequence ID" value="AJG19178.1"/>
    <property type="molecule type" value="Genomic_DNA"/>
</dbReference>
<name>A0A0C4Y8B0_9BURK</name>
<dbReference type="Proteomes" id="UP000031843">
    <property type="component" value="Chromosome main"/>
</dbReference>
<proteinExistence type="predicted"/>
<dbReference type="KEGG" id="cbw:RR42_m1781"/>
<dbReference type="AlphaFoldDB" id="A0A0C4Y8B0"/>
<dbReference type="STRING" id="68895.RR42_m1781"/>
<dbReference type="InterPro" id="IPR034904">
    <property type="entry name" value="FSCA_dom_sf"/>
</dbReference>
<sequence>MVDPELALSILDVGLIYAITVSDGSVHVSMTMTSAACPVADMILDDVQLELEGVMPLGYLIDVELGWEPAWTPERMSASAKHAMGW</sequence>
<dbReference type="InterPro" id="IPR052339">
    <property type="entry name" value="Fe-S_Maturation_MIP18"/>
</dbReference>
<evidence type="ECO:0000313" key="3">
    <source>
        <dbReference type="Proteomes" id="UP000031843"/>
    </source>
</evidence>
<evidence type="ECO:0000259" key="1">
    <source>
        <dbReference type="Pfam" id="PF01883"/>
    </source>
</evidence>
<dbReference type="PANTHER" id="PTHR42831:SF1">
    <property type="entry name" value="FE-S PROTEIN MATURATION AUXILIARY FACTOR YITW"/>
    <property type="match status" value="1"/>
</dbReference>
<dbReference type="InterPro" id="IPR002744">
    <property type="entry name" value="MIP18-like"/>
</dbReference>
<organism evidence="2 3">
    <name type="scientific">Cupriavidus basilensis</name>
    <dbReference type="NCBI Taxonomy" id="68895"/>
    <lineage>
        <taxon>Bacteria</taxon>
        <taxon>Pseudomonadati</taxon>
        <taxon>Pseudomonadota</taxon>
        <taxon>Betaproteobacteria</taxon>
        <taxon>Burkholderiales</taxon>
        <taxon>Burkholderiaceae</taxon>
        <taxon>Cupriavidus</taxon>
    </lineage>
</organism>
<gene>
    <name evidence="2" type="ORF">RR42_m1781</name>
</gene>
<feature type="domain" description="MIP18 family-like" evidence="1">
    <location>
        <begin position="2"/>
        <end position="52"/>
    </location>
</feature>
<dbReference type="SUPFAM" id="SSF117916">
    <property type="entry name" value="Fe-S cluster assembly (FSCA) domain-like"/>
    <property type="match status" value="1"/>
</dbReference>